<dbReference type="GO" id="GO:0003989">
    <property type="term" value="F:acetyl-CoA carboxylase activity"/>
    <property type="evidence" value="ECO:0007669"/>
    <property type="project" value="InterPro"/>
</dbReference>
<dbReference type="RefSeq" id="WP_252930935.1">
    <property type="nucleotide sequence ID" value="NZ_JAEUWV010000002.1"/>
</dbReference>
<name>A0AAW5HVN0_9CORY</name>
<evidence type="ECO:0000313" key="2">
    <source>
        <dbReference type="Proteomes" id="UP001205920"/>
    </source>
</evidence>
<comment type="caution">
    <text evidence="1">The sequence shown here is derived from an EMBL/GenBank/DDBJ whole genome shotgun (WGS) entry which is preliminary data.</text>
</comment>
<proteinExistence type="predicted"/>
<organism evidence="1 2">
    <name type="scientific">Corynebacterium lipophilum</name>
    <dbReference type="NCBI Taxonomy" id="2804918"/>
    <lineage>
        <taxon>Bacteria</taxon>
        <taxon>Bacillati</taxon>
        <taxon>Actinomycetota</taxon>
        <taxon>Actinomycetes</taxon>
        <taxon>Mycobacteriales</taxon>
        <taxon>Corynebacteriaceae</taxon>
        <taxon>Corynebacterium</taxon>
    </lineage>
</organism>
<dbReference type="EMBL" id="JAEUWV010000002">
    <property type="protein sequence ID" value="MCO6393776.1"/>
    <property type="molecule type" value="Genomic_DNA"/>
</dbReference>
<dbReference type="Pfam" id="PF13822">
    <property type="entry name" value="ACC_epsilon"/>
    <property type="match status" value="1"/>
</dbReference>
<sequence>MSSLPFDVVKGNPSPEEVEALRLVLEQLQQQAQAAKRGERNVWGVAPSPVHAPTLFNPLAFSPSTYS</sequence>
<dbReference type="AlphaFoldDB" id="A0AAW5HVN0"/>
<gene>
    <name evidence="1" type="ORF">JMN37_02075</name>
</gene>
<protein>
    <submittedName>
        <fullName evidence="1">Acyl-CoA carboxylase subunit epsilon</fullName>
    </submittedName>
</protein>
<keyword evidence="2" id="KW-1185">Reference proteome</keyword>
<dbReference type="InterPro" id="IPR032716">
    <property type="entry name" value="ACC_epsilon"/>
</dbReference>
<reference evidence="1 2" key="1">
    <citation type="submission" date="2021-01" db="EMBL/GenBank/DDBJ databases">
        <title>Identification and Characterization of Corynebacterium sp.</title>
        <authorList>
            <person name="Luo Q."/>
            <person name="Qu P."/>
            <person name="Chen Q."/>
        </authorList>
    </citation>
    <scope>NUCLEOTIDE SEQUENCE [LARGE SCALE GENOMIC DNA]</scope>
    <source>
        <strain evidence="1 2">MC-18</strain>
    </source>
</reference>
<dbReference type="GO" id="GO:0004658">
    <property type="term" value="F:propionyl-CoA carboxylase activity"/>
    <property type="evidence" value="ECO:0007669"/>
    <property type="project" value="InterPro"/>
</dbReference>
<evidence type="ECO:0000313" key="1">
    <source>
        <dbReference type="EMBL" id="MCO6393776.1"/>
    </source>
</evidence>
<accession>A0AAW5HVN0</accession>
<dbReference type="Proteomes" id="UP001205920">
    <property type="component" value="Unassembled WGS sequence"/>
</dbReference>